<feature type="compositionally biased region" description="Low complexity" evidence="15">
    <location>
        <begin position="286"/>
        <end position="301"/>
    </location>
</feature>
<dbReference type="InterPro" id="IPR011009">
    <property type="entry name" value="Kinase-like_dom_sf"/>
</dbReference>
<feature type="domain" description="VLRF1" evidence="17">
    <location>
        <begin position="228"/>
        <end position="385"/>
    </location>
</feature>
<evidence type="ECO:0000256" key="14">
    <source>
        <dbReference type="PROSITE-ProRule" id="PRU10141"/>
    </source>
</evidence>
<keyword evidence="7 14" id="KW-0547">Nucleotide-binding</keyword>
<keyword evidence="4 13" id="KW-0963">Cytoplasm</keyword>
<dbReference type="PROSITE" id="PS50011">
    <property type="entry name" value="PROTEIN_KINASE_DOM"/>
    <property type="match status" value="1"/>
</dbReference>
<evidence type="ECO:0000256" key="13">
    <source>
        <dbReference type="PROSITE-ProRule" id="PRU01389"/>
    </source>
</evidence>
<keyword evidence="5 13" id="KW-0540">Nuclease</keyword>
<dbReference type="PROSITE" id="PS52044">
    <property type="entry name" value="VLRF1"/>
    <property type="match status" value="1"/>
</dbReference>
<keyword evidence="19" id="KW-1185">Reference proteome</keyword>
<comment type="similarity">
    <text evidence="3 13">Belongs to the ANKZF1/VMS1 family.</text>
</comment>
<keyword evidence="9 13" id="KW-0378">Hydrolase</keyword>
<dbReference type="SUPFAM" id="SSF48403">
    <property type="entry name" value="Ankyrin repeat"/>
    <property type="match status" value="1"/>
</dbReference>
<comment type="subcellular location">
    <subcellularLocation>
        <location evidence="1">Cytoplasm</location>
    </subcellularLocation>
</comment>
<dbReference type="GO" id="GO:0016787">
    <property type="term" value="F:hydrolase activity"/>
    <property type="evidence" value="ECO:0007669"/>
    <property type="project" value="UniProtKB-KW"/>
</dbReference>
<evidence type="ECO:0000256" key="10">
    <source>
        <dbReference type="ARBA" id="ARBA00022840"/>
    </source>
</evidence>
<dbReference type="Pfam" id="PF00069">
    <property type="entry name" value="Pkinase"/>
    <property type="match status" value="1"/>
</dbReference>
<dbReference type="Gene3D" id="1.25.40.20">
    <property type="entry name" value="Ankyrin repeat-containing domain"/>
    <property type="match status" value="1"/>
</dbReference>
<dbReference type="SUPFAM" id="SSF57667">
    <property type="entry name" value="beta-beta-alpha zinc fingers"/>
    <property type="match status" value="1"/>
</dbReference>
<keyword evidence="12" id="KW-0175">Coiled coil</keyword>
<dbReference type="PROSITE" id="PS00107">
    <property type="entry name" value="PROTEIN_KINASE_ATP"/>
    <property type="match status" value="1"/>
</dbReference>
<dbReference type="GO" id="GO:0005524">
    <property type="term" value="F:ATP binding"/>
    <property type="evidence" value="ECO:0007669"/>
    <property type="project" value="UniProtKB-UniRule"/>
</dbReference>
<proteinExistence type="inferred from homology"/>
<evidence type="ECO:0000256" key="1">
    <source>
        <dbReference type="ARBA" id="ARBA00004496"/>
    </source>
</evidence>
<evidence type="ECO:0000256" key="6">
    <source>
        <dbReference type="ARBA" id="ARBA00022737"/>
    </source>
</evidence>
<keyword evidence="11" id="KW-0040">ANK repeat</keyword>
<dbReference type="Pfam" id="PF18826">
    <property type="entry name" value="bVLRF1"/>
    <property type="match status" value="1"/>
</dbReference>
<dbReference type="Pfam" id="PF00498">
    <property type="entry name" value="FHA"/>
    <property type="match status" value="1"/>
</dbReference>
<dbReference type="OrthoDB" id="429841at2759"/>
<evidence type="ECO:0000256" key="11">
    <source>
        <dbReference type="ARBA" id="ARBA00023043"/>
    </source>
</evidence>
<keyword evidence="6" id="KW-0677">Repeat</keyword>
<evidence type="ECO:0000259" key="16">
    <source>
        <dbReference type="PROSITE" id="PS50011"/>
    </source>
</evidence>
<dbReference type="EMBL" id="CVMT01000003">
    <property type="protein sequence ID" value="CRG87208.1"/>
    <property type="molecule type" value="Genomic_DNA"/>
</dbReference>
<dbReference type="InterPro" id="IPR047139">
    <property type="entry name" value="ANKZ1/VMS1"/>
</dbReference>
<keyword evidence="10 14" id="KW-0067">ATP-binding</keyword>
<sequence length="1301" mass="144828">MATPGTPAEDFLKRPLYVYDLPAELLSTLTIKSDVQPTSVATTGTATPASSESSEKENGIPTAKTCALCQVSFQNVQEHRDHARSDHHRYNIKAQLRGNRPLTEIEFTKAIGEIDESISGSESSESDDEEDDPRSADSTLVALLKKQAKISQDAEDNEESRKQGSAGRQPLIWFSSPKLPSNTSVGVYRAVFTNEEQDERSHIVDSLRKKQLEPFKRVNNAAAAASNSGPHVFMCMIGGGHFAAMIVALAPEIQKKGGIEERQARVLAHKTFHRYTTRRKQGGSQSASDASRGAAHSAGSSLRRYNEAALEKDIRDLLRDWKSMIDTSQFIFVRATGNTNRRTLFGSYEGQVLKHNDPRLRNFPFSTRRATQAELMRCFKELTRVKVSQIDEAALAAAQPKQRETVSKSPKPPSQPKKPKLTEEEEAAMLHTSQIQALIRRSKAPALLSYIANNDIAPSFKFFPADALQNHHAPTPLHLAANSDSPALVTSLLEKAKFDPTVQNDEGKTPFDLARDRATRDAFRVARHELGESSWDWDAAHVPSPIARADVDRRQIQEREEAAKEEATRRKTEMDRLRAEEAASAAAAETKRNAGGRKLASLEKTAAEKREDEMRGMTPEMRTRLERERRARAAEERIRRLQGNEYTFDDLRVSARHLRIYTIVYDFENPLVIDPLVYAQDLSLNGTFWNGLPIDKQNGGAVLLSDGDILRLSPESYLEFRCELADKPLPPVQRKEANVGLWICLSGVADKNQDFASEYLITDRLLGEGSFGQVRMAVNMQSASQVACKVVDLRAVKKVVEKRLRRGEVKGTSLLELQKREVDILQKLCHPNIIRVEEVIRTENSLYIFEDLIAAGDLFAFVESMDGDIKDFDAASIMQQILIGLDYLHDSNIVHRDLKPENILMTSHGHGRRVVLADFGCAQIIPSEIKRMSSVVGTWDYTAPEVYKNSAAQGYTKSIDLWSVGCITVVLLMGAPPFPFTPSGQIECSEPGDMDEIFKQPRWNEVSALAQNLVLSLLVLDERRRLSAKEALGHCWFTNPEYKWRLDRDYQGAIRDWHPQIGIPFATPSHGAALGVRKMRKETVSPKNGSSIRRGFGSEGPSSVTCHAKQWSSANEEKLARFTPRGNDAYIIFQNSIPLKRSIGSQNWSEQTKEAGHLQTSTACSQAKSRSIDYSLRRPFSPHAWSVWKDGSTSYDTRKPTGCKKDQGMGSTKGAVLGVKQGEPSGLELLQEPNENSDASTTEPLLLRTTGAKGDLGSALASWSGESQEGGEVYEEVENKVTGKIQRVLYGKNRRLQSPRP</sequence>
<dbReference type="SUPFAM" id="SSF56112">
    <property type="entry name" value="Protein kinase-like (PK-like)"/>
    <property type="match status" value="1"/>
</dbReference>
<gene>
    <name evidence="18" type="ORF">PISL3812_04225</name>
</gene>
<dbReference type="InterPro" id="IPR017441">
    <property type="entry name" value="Protein_kinase_ATP_BS"/>
</dbReference>
<name>A0A0U1LUX2_TALIS</name>
<evidence type="ECO:0000256" key="15">
    <source>
        <dbReference type="SAM" id="MobiDB-lite"/>
    </source>
</evidence>
<dbReference type="GO" id="GO:0005737">
    <property type="term" value="C:cytoplasm"/>
    <property type="evidence" value="ECO:0007669"/>
    <property type="project" value="UniProtKB-SubCell"/>
</dbReference>
<protein>
    <submittedName>
        <fullName evidence="18">Protein VMS1</fullName>
    </submittedName>
</protein>
<feature type="compositionally biased region" description="Polar residues" evidence="15">
    <location>
        <begin position="37"/>
        <end position="52"/>
    </location>
</feature>
<feature type="region of interest" description="Disordered" evidence="15">
    <location>
        <begin position="396"/>
        <end position="422"/>
    </location>
</feature>
<feature type="compositionally biased region" description="Basic and acidic residues" evidence="15">
    <location>
        <begin position="605"/>
        <end position="617"/>
    </location>
</feature>
<feature type="region of interest" description="Disordered" evidence="15">
    <location>
        <begin position="37"/>
        <end position="59"/>
    </location>
</feature>
<dbReference type="PROSITE" id="PS00108">
    <property type="entry name" value="PROTEIN_KINASE_ST"/>
    <property type="match status" value="1"/>
</dbReference>
<evidence type="ECO:0000259" key="17">
    <source>
        <dbReference type="PROSITE" id="PS52044"/>
    </source>
</evidence>
<dbReference type="InterPro" id="IPR008271">
    <property type="entry name" value="Ser/Thr_kinase_AS"/>
</dbReference>
<dbReference type="GO" id="GO:0036503">
    <property type="term" value="P:ERAD pathway"/>
    <property type="evidence" value="ECO:0007669"/>
    <property type="project" value="TreeGrafter"/>
</dbReference>
<evidence type="ECO:0000256" key="9">
    <source>
        <dbReference type="ARBA" id="ARBA00022801"/>
    </source>
</evidence>
<dbReference type="Proteomes" id="UP000054383">
    <property type="component" value="Unassembled WGS sequence"/>
</dbReference>
<organism evidence="18 19">
    <name type="scientific">Talaromyces islandicus</name>
    <name type="common">Penicillium islandicum</name>
    <dbReference type="NCBI Taxonomy" id="28573"/>
    <lineage>
        <taxon>Eukaryota</taxon>
        <taxon>Fungi</taxon>
        <taxon>Dikarya</taxon>
        <taxon>Ascomycota</taxon>
        <taxon>Pezizomycotina</taxon>
        <taxon>Eurotiomycetes</taxon>
        <taxon>Eurotiomycetidae</taxon>
        <taxon>Eurotiales</taxon>
        <taxon>Trichocomaceae</taxon>
        <taxon>Talaromyces</taxon>
        <taxon>Talaromyces sect. Islandici</taxon>
    </lineage>
</organism>
<feature type="region of interest" description="Disordered" evidence="15">
    <location>
        <begin position="111"/>
        <end position="173"/>
    </location>
</feature>
<feature type="binding site" evidence="14">
    <location>
        <position position="798"/>
    </location>
    <ligand>
        <name>ATP</name>
        <dbReference type="ChEBI" id="CHEBI:30616"/>
    </ligand>
</feature>
<feature type="compositionally biased region" description="Basic and acidic residues" evidence="15">
    <location>
        <begin position="560"/>
        <end position="581"/>
    </location>
</feature>
<dbReference type="PANTHER" id="PTHR16036:SF2">
    <property type="entry name" value="TRNA ENDONUCLEASE ANKZF1"/>
    <property type="match status" value="1"/>
</dbReference>
<reference evidence="18 19" key="1">
    <citation type="submission" date="2015-04" db="EMBL/GenBank/DDBJ databases">
        <authorList>
            <person name="Syromyatnikov M.Y."/>
            <person name="Popov V.N."/>
        </authorList>
    </citation>
    <scope>NUCLEOTIDE SEQUENCE [LARGE SCALE GENOMIC DNA]</scope>
    <source>
        <strain evidence="18">WF-38-12</strain>
    </source>
</reference>
<feature type="region of interest" description="Disordered" evidence="15">
    <location>
        <begin position="274"/>
        <end position="302"/>
    </location>
</feature>
<feature type="active site" evidence="13">
    <location>
        <position position="285"/>
    </location>
</feature>
<evidence type="ECO:0000313" key="19">
    <source>
        <dbReference type="Proteomes" id="UP000054383"/>
    </source>
</evidence>
<dbReference type="InterPro" id="IPR000253">
    <property type="entry name" value="FHA_dom"/>
</dbReference>
<keyword evidence="8 13" id="KW-0255">Endonuclease</keyword>
<feature type="domain" description="Protein kinase" evidence="16">
    <location>
        <begin position="760"/>
        <end position="1037"/>
    </location>
</feature>
<evidence type="ECO:0000256" key="2">
    <source>
        <dbReference type="ARBA" id="ARBA00005575"/>
    </source>
</evidence>
<dbReference type="STRING" id="28573.A0A0U1LUX2"/>
<dbReference type="Gene3D" id="3.30.200.20">
    <property type="entry name" value="Phosphorylase Kinase, domain 1"/>
    <property type="match status" value="1"/>
</dbReference>
<dbReference type="InterPro" id="IPR000719">
    <property type="entry name" value="Prot_kinase_dom"/>
</dbReference>
<evidence type="ECO:0000256" key="12">
    <source>
        <dbReference type="ARBA" id="ARBA00023054"/>
    </source>
</evidence>
<evidence type="ECO:0000256" key="3">
    <source>
        <dbReference type="ARBA" id="ARBA00009262"/>
    </source>
</evidence>
<dbReference type="InterPro" id="IPR041175">
    <property type="entry name" value="VLRF1/Vms1"/>
</dbReference>
<evidence type="ECO:0000256" key="8">
    <source>
        <dbReference type="ARBA" id="ARBA00022759"/>
    </source>
</evidence>
<evidence type="ECO:0000313" key="18">
    <source>
        <dbReference type="EMBL" id="CRG87208.1"/>
    </source>
</evidence>
<comment type="similarity">
    <text evidence="2">Belongs to the protein kinase superfamily. CAMK Ser/Thr protein kinase family. CHEK2 subfamily.</text>
</comment>
<dbReference type="Gene3D" id="1.10.510.10">
    <property type="entry name" value="Transferase(Phosphotransferase) domain 1"/>
    <property type="match status" value="1"/>
</dbReference>
<dbReference type="PANTHER" id="PTHR16036">
    <property type="entry name" value="ANKYRIN REPEAT AND ZINC FINGER DOMAIN-CONTAINING PROTEIN 1"/>
    <property type="match status" value="1"/>
</dbReference>
<dbReference type="SMART" id="SM00220">
    <property type="entry name" value="S_TKc"/>
    <property type="match status" value="1"/>
</dbReference>
<feature type="region of interest" description="Disordered" evidence="15">
    <location>
        <begin position="560"/>
        <end position="617"/>
    </location>
</feature>
<comment type="domain">
    <text evidence="13">The VLRF1 domain mediates binding to the 60S ribosomal subunit.</text>
</comment>
<dbReference type="GO" id="GO:0004672">
    <property type="term" value="F:protein kinase activity"/>
    <property type="evidence" value="ECO:0007669"/>
    <property type="project" value="InterPro"/>
</dbReference>
<evidence type="ECO:0000256" key="4">
    <source>
        <dbReference type="ARBA" id="ARBA00022490"/>
    </source>
</evidence>
<dbReference type="Gene3D" id="2.60.200.20">
    <property type="match status" value="1"/>
</dbReference>
<dbReference type="InterPro" id="IPR008984">
    <property type="entry name" value="SMAD_FHA_dom_sf"/>
</dbReference>
<dbReference type="InterPro" id="IPR036770">
    <property type="entry name" value="Ankyrin_rpt-contain_sf"/>
</dbReference>
<dbReference type="SUPFAM" id="SSF49879">
    <property type="entry name" value="SMAD/FHA domain"/>
    <property type="match status" value="1"/>
</dbReference>
<dbReference type="InterPro" id="IPR036236">
    <property type="entry name" value="Znf_C2H2_sf"/>
</dbReference>
<dbReference type="GO" id="GO:0004519">
    <property type="term" value="F:endonuclease activity"/>
    <property type="evidence" value="ECO:0007669"/>
    <property type="project" value="UniProtKB-KW"/>
</dbReference>
<evidence type="ECO:0000256" key="7">
    <source>
        <dbReference type="ARBA" id="ARBA00022741"/>
    </source>
</evidence>
<feature type="region of interest" description="Disordered" evidence="15">
    <location>
        <begin position="1081"/>
        <end position="1104"/>
    </location>
</feature>
<accession>A0A0U1LUX2</accession>
<evidence type="ECO:0000256" key="5">
    <source>
        <dbReference type="ARBA" id="ARBA00022722"/>
    </source>
</evidence>